<keyword evidence="4" id="KW-1185">Reference proteome</keyword>
<organism evidence="3 4">
    <name type="scientific">Alteromonas aestuariivivens</name>
    <dbReference type="NCBI Taxonomy" id="1938339"/>
    <lineage>
        <taxon>Bacteria</taxon>
        <taxon>Pseudomonadati</taxon>
        <taxon>Pseudomonadota</taxon>
        <taxon>Gammaproteobacteria</taxon>
        <taxon>Alteromonadales</taxon>
        <taxon>Alteromonadaceae</taxon>
        <taxon>Alteromonas/Salinimonas group</taxon>
        <taxon>Alteromonas</taxon>
    </lineage>
</organism>
<sequence>MFELDKRLAADCLEVGDLPLCRVLLMNDSQFPWLILVPRREGITEILELDAAEQQQLWAESNQVAQALTTLYQPDKLNIAAIGNVVSQLHVHHIARFQGDSLWPQPVWGKLPARPYADETALAAIAQIRQTLSL</sequence>
<dbReference type="InterPro" id="IPR036265">
    <property type="entry name" value="HIT-like_sf"/>
</dbReference>
<evidence type="ECO:0000313" key="4">
    <source>
        <dbReference type="Proteomes" id="UP000256561"/>
    </source>
</evidence>
<dbReference type="Pfam" id="PF01230">
    <property type="entry name" value="HIT"/>
    <property type="match status" value="1"/>
</dbReference>
<dbReference type="RefSeq" id="WP_115592455.1">
    <property type="nucleotide sequence ID" value="NZ_QRHA01000003.1"/>
</dbReference>
<dbReference type="Gene3D" id="3.30.428.10">
    <property type="entry name" value="HIT-like"/>
    <property type="match status" value="1"/>
</dbReference>
<dbReference type="OrthoDB" id="9799145at2"/>
<dbReference type="GO" id="GO:0003824">
    <property type="term" value="F:catalytic activity"/>
    <property type="evidence" value="ECO:0007669"/>
    <property type="project" value="InterPro"/>
</dbReference>
<evidence type="ECO:0000313" key="3">
    <source>
        <dbReference type="EMBL" id="RDV27556.1"/>
    </source>
</evidence>
<feature type="domain" description="HIT" evidence="2">
    <location>
        <begin position="34"/>
        <end position="103"/>
    </location>
</feature>
<protein>
    <submittedName>
        <fullName evidence="3">HIT domain-containing protein</fullName>
    </submittedName>
</protein>
<evidence type="ECO:0000259" key="2">
    <source>
        <dbReference type="PROSITE" id="PS51084"/>
    </source>
</evidence>
<gene>
    <name evidence="3" type="ORF">DXV75_05895</name>
</gene>
<dbReference type="PIRSF" id="PIRSF000714">
    <property type="entry name" value="HIT"/>
    <property type="match status" value="1"/>
</dbReference>
<comment type="caution">
    <text evidence="1">Lacks conserved residue(s) required for the propagation of feature annotation.</text>
</comment>
<dbReference type="EMBL" id="QRHA01000003">
    <property type="protein sequence ID" value="RDV27556.1"/>
    <property type="molecule type" value="Genomic_DNA"/>
</dbReference>
<dbReference type="PROSITE" id="PS51084">
    <property type="entry name" value="HIT_2"/>
    <property type="match status" value="1"/>
</dbReference>
<name>A0A3D8MBZ2_9ALTE</name>
<dbReference type="InterPro" id="IPR026026">
    <property type="entry name" value="HIT_Hint"/>
</dbReference>
<dbReference type="InterPro" id="IPR011146">
    <property type="entry name" value="HIT-like"/>
</dbReference>
<dbReference type="Proteomes" id="UP000256561">
    <property type="component" value="Unassembled WGS sequence"/>
</dbReference>
<evidence type="ECO:0000256" key="1">
    <source>
        <dbReference type="PROSITE-ProRule" id="PRU00464"/>
    </source>
</evidence>
<reference evidence="4" key="1">
    <citation type="submission" date="2018-08" db="EMBL/GenBank/DDBJ databases">
        <authorList>
            <person name="Zhang J."/>
            <person name="Du Z.-J."/>
        </authorList>
    </citation>
    <scope>NUCLEOTIDE SEQUENCE [LARGE SCALE GENOMIC DNA]</scope>
    <source>
        <strain evidence="4">KCTC 52655</strain>
    </source>
</reference>
<proteinExistence type="predicted"/>
<dbReference type="AlphaFoldDB" id="A0A3D8MBZ2"/>
<dbReference type="SUPFAM" id="SSF54197">
    <property type="entry name" value="HIT-like"/>
    <property type="match status" value="1"/>
</dbReference>
<accession>A0A3D8MBZ2</accession>
<comment type="caution">
    <text evidence="3">The sequence shown here is derived from an EMBL/GenBank/DDBJ whole genome shotgun (WGS) entry which is preliminary data.</text>
</comment>